<reference evidence="3 4" key="1">
    <citation type="submission" date="2019-04" db="EMBL/GenBank/DDBJ databases">
        <title>Salinimonas iocasae sp. nov., a halophilic bacterium isolated from the outer tube casing of tubeworms in Okinawa Trough.</title>
        <authorList>
            <person name="Zhang H."/>
            <person name="Wang H."/>
            <person name="Li C."/>
        </authorList>
    </citation>
    <scope>NUCLEOTIDE SEQUENCE [LARGE SCALE GENOMIC DNA]</scope>
    <source>
        <strain evidence="3 4">KX18D6</strain>
    </source>
</reference>
<dbReference type="InterPro" id="IPR047263">
    <property type="entry name" value="HNL-like_cupin"/>
</dbReference>
<dbReference type="Pfam" id="PF07883">
    <property type="entry name" value="Cupin_2"/>
    <property type="match status" value="1"/>
</dbReference>
<keyword evidence="1" id="KW-0732">Signal</keyword>
<organism evidence="3 4">
    <name type="scientific">Salinimonas iocasae</name>
    <dbReference type="NCBI Taxonomy" id="2572577"/>
    <lineage>
        <taxon>Bacteria</taxon>
        <taxon>Pseudomonadati</taxon>
        <taxon>Pseudomonadota</taxon>
        <taxon>Gammaproteobacteria</taxon>
        <taxon>Alteromonadales</taxon>
        <taxon>Alteromonadaceae</taxon>
        <taxon>Alteromonas/Salinimonas group</taxon>
        <taxon>Salinimonas</taxon>
    </lineage>
</organism>
<protein>
    <submittedName>
        <fullName evidence="3">Cupin domain-containing protein</fullName>
    </submittedName>
</protein>
<dbReference type="InterPro" id="IPR013096">
    <property type="entry name" value="Cupin_2"/>
</dbReference>
<dbReference type="Gene3D" id="2.60.120.10">
    <property type="entry name" value="Jelly Rolls"/>
    <property type="match status" value="1"/>
</dbReference>
<dbReference type="CDD" id="cd02233">
    <property type="entry name" value="cupin_HNL-like"/>
    <property type="match status" value="1"/>
</dbReference>
<dbReference type="PANTHER" id="PTHR43698">
    <property type="entry name" value="RIBD C-TERMINAL DOMAIN CONTAINING PROTEIN"/>
    <property type="match status" value="1"/>
</dbReference>
<dbReference type="RefSeq" id="WP_139756719.1">
    <property type="nucleotide sequence ID" value="NZ_CP039852.1"/>
</dbReference>
<gene>
    <name evidence="3" type="ORF">FBQ74_11015</name>
</gene>
<dbReference type="OrthoDB" id="9802489at2"/>
<dbReference type="InterPro" id="IPR014710">
    <property type="entry name" value="RmlC-like_jellyroll"/>
</dbReference>
<dbReference type="AlphaFoldDB" id="A0A5B7YE22"/>
<dbReference type="Proteomes" id="UP000304912">
    <property type="component" value="Chromosome"/>
</dbReference>
<evidence type="ECO:0000313" key="4">
    <source>
        <dbReference type="Proteomes" id="UP000304912"/>
    </source>
</evidence>
<evidence type="ECO:0000256" key="1">
    <source>
        <dbReference type="SAM" id="SignalP"/>
    </source>
</evidence>
<keyword evidence="4" id="KW-1185">Reference proteome</keyword>
<feature type="signal peptide" evidence="1">
    <location>
        <begin position="1"/>
        <end position="23"/>
    </location>
</feature>
<dbReference type="KEGG" id="salk:FBQ74_11015"/>
<dbReference type="InterPro" id="IPR011051">
    <property type="entry name" value="RmlC_Cupin_sf"/>
</dbReference>
<dbReference type="EMBL" id="CP039852">
    <property type="protein sequence ID" value="QCZ93977.1"/>
    <property type="molecule type" value="Genomic_DNA"/>
</dbReference>
<evidence type="ECO:0000313" key="3">
    <source>
        <dbReference type="EMBL" id="QCZ93977.1"/>
    </source>
</evidence>
<sequence>MKPNLLITLTIALSGGLSTASNAQDLQLQQAKPLSNAPASHFTGSVKVGNMFESVDHQDYKGAVVEFSAGAYTDWHTHPKGQTLVVTRGEGRVQTEGNEARPIKPGDRVWIPANVRHWHGASDSTSMTHIAIQAPDEKGQVVTWMEKVDADTYNQAN</sequence>
<dbReference type="SUPFAM" id="SSF51182">
    <property type="entry name" value="RmlC-like cupins"/>
    <property type="match status" value="1"/>
</dbReference>
<accession>A0A5B7YE22</accession>
<feature type="chain" id="PRO_5022761634" evidence="1">
    <location>
        <begin position="24"/>
        <end position="157"/>
    </location>
</feature>
<feature type="domain" description="Cupin type-2" evidence="2">
    <location>
        <begin position="64"/>
        <end position="127"/>
    </location>
</feature>
<name>A0A5B7YE22_9ALTE</name>
<dbReference type="PANTHER" id="PTHR43698:SF1">
    <property type="entry name" value="BLL4564 PROTEIN"/>
    <property type="match status" value="1"/>
</dbReference>
<proteinExistence type="predicted"/>
<evidence type="ECO:0000259" key="2">
    <source>
        <dbReference type="Pfam" id="PF07883"/>
    </source>
</evidence>